<dbReference type="PANTHER" id="PTHR21197">
    <property type="entry name" value="UDP-GALACTOPYRANOSE MUTASE"/>
    <property type="match status" value="1"/>
</dbReference>
<evidence type="ECO:0000313" key="3">
    <source>
        <dbReference type="Proteomes" id="UP000000641"/>
    </source>
</evidence>
<dbReference type="RefSeq" id="WP_011751879.1">
    <property type="nucleotide sequence ID" value="NC_008698.1"/>
</dbReference>
<dbReference type="STRING" id="368408.Tpen_0204"/>
<dbReference type="Pfam" id="PF01593">
    <property type="entry name" value="Amino_oxidase"/>
    <property type="match status" value="1"/>
</dbReference>
<dbReference type="GO" id="GO:0050660">
    <property type="term" value="F:flavin adenine dinucleotide binding"/>
    <property type="evidence" value="ECO:0007669"/>
    <property type="project" value="TreeGrafter"/>
</dbReference>
<dbReference type="AlphaFoldDB" id="A1RWN4"/>
<organism evidence="2 3">
    <name type="scientific">Thermofilum pendens (strain DSM 2475 / Hrk 5)</name>
    <dbReference type="NCBI Taxonomy" id="368408"/>
    <lineage>
        <taxon>Archaea</taxon>
        <taxon>Thermoproteota</taxon>
        <taxon>Thermoprotei</taxon>
        <taxon>Thermofilales</taxon>
        <taxon>Thermofilaceae</taxon>
        <taxon>Thermofilum</taxon>
    </lineage>
</organism>
<dbReference type="Gene3D" id="3.50.50.60">
    <property type="entry name" value="FAD/NAD(P)-binding domain"/>
    <property type="match status" value="1"/>
</dbReference>
<gene>
    <name evidence="2" type="ordered locus">Tpen_0204</name>
</gene>
<dbReference type="EMBL" id="CP000505">
    <property type="protein sequence ID" value="ABL77614.1"/>
    <property type="molecule type" value="Genomic_DNA"/>
</dbReference>
<keyword evidence="3" id="KW-1185">Reference proteome</keyword>
<name>A1RWN4_THEPD</name>
<accession>A1RWN4</accession>
<dbReference type="PANTHER" id="PTHR21197:SF0">
    <property type="entry name" value="UDP-GALACTOPYRANOSE MUTASE"/>
    <property type="match status" value="1"/>
</dbReference>
<protein>
    <submittedName>
        <fullName evidence="2">Amine oxidase</fullName>
    </submittedName>
</protein>
<dbReference type="GeneID" id="4602215"/>
<dbReference type="InterPro" id="IPR036188">
    <property type="entry name" value="FAD/NAD-bd_sf"/>
</dbReference>
<dbReference type="InterPro" id="IPR002937">
    <property type="entry name" value="Amino_oxidase"/>
</dbReference>
<dbReference type="OrthoDB" id="11867at2157"/>
<sequence length="435" mass="49478">MRRESIVVLGAGLAGLSFAYEATRLGHSVTLVEKEAEAGGLLRSEEVNGYVFDTGGSHVIFSKYPERVKFLTRILNGNIVRNRRDARIFYNGTLVKYPFENGLYALPAEKRYKALKDILERYIEYRCGGSRSVENFEEWLYATFGETIASEYLVPYNRKLWKRDLKQISLDWVGNRVPQPPLDDVIRSAVGIPTEGYLHQLFFYYPRSGGIQSLADAFKARVEGSPLSSLVLGKEAVKVDPYEGEVVLSDGSAVRGDRIVSTIPLPELYRALGLRLNLDYNSLVVVGVGVKDARLPRVHWIYFPNEDIVFHRLAILSNYSPYMSPKGSATLVAEITLRPGETFDEEKVVNATLDGLEAAGLLRGRGSVEVVRAWYWRYAYIVYDHNYSRRVREAKERLRRLGISLIGRFGLWEYMNMDDVVYRSISEARRMGRAR</sequence>
<dbReference type="Proteomes" id="UP000000641">
    <property type="component" value="Chromosome"/>
</dbReference>
<reference evidence="3" key="1">
    <citation type="journal article" date="2008" name="J. Bacteriol.">
        <title>Genome sequence of Thermofilum pendens reveals an exceptional loss of biosynthetic pathways without genome reduction.</title>
        <authorList>
            <person name="Anderson I."/>
            <person name="Rodriguez J."/>
            <person name="Susanti D."/>
            <person name="Porat I."/>
            <person name="Reich C."/>
            <person name="Ulrich L.E."/>
            <person name="Elkins J.G."/>
            <person name="Mavromatis K."/>
            <person name="Lykidis A."/>
            <person name="Kim E."/>
            <person name="Thompson L.S."/>
            <person name="Nolan M."/>
            <person name="Land M."/>
            <person name="Copeland A."/>
            <person name="Lapidus A."/>
            <person name="Lucas S."/>
            <person name="Detter C."/>
            <person name="Zhulin I.B."/>
            <person name="Olsen G.J."/>
            <person name="Whitman W."/>
            <person name="Mukhopadhyay B."/>
            <person name="Bristow J."/>
            <person name="Kyrpides N."/>
        </authorList>
    </citation>
    <scope>NUCLEOTIDE SEQUENCE [LARGE SCALE GENOMIC DNA]</scope>
    <source>
        <strain evidence="3">DSM 2475 / Hrk 5</strain>
    </source>
</reference>
<dbReference type="eggNOG" id="arCOG01522">
    <property type="taxonomic scope" value="Archaea"/>
</dbReference>
<dbReference type="GO" id="GO:0008767">
    <property type="term" value="F:UDP-galactopyranose mutase activity"/>
    <property type="evidence" value="ECO:0007669"/>
    <property type="project" value="TreeGrafter"/>
</dbReference>
<dbReference type="SUPFAM" id="SSF51971">
    <property type="entry name" value="Nucleotide-binding domain"/>
    <property type="match status" value="1"/>
</dbReference>
<dbReference type="EnsemblBacteria" id="ABL77614">
    <property type="protein sequence ID" value="ABL77614"/>
    <property type="gene ID" value="Tpen_0204"/>
</dbReference>
<evidence type="ECO:0000259" key="1">
    <source>
        <dbReference type="Pfam" id="PF01593"/>
    </source>
</evidence>
<dbReference type="KEGG" id="tpe:Tpen_0204"/>
<evidence type="ECO:0000313" key="2">
    <source>
        <dbReference type="EMBL" id="ABL77614.1"/>
    </source>
</evidence>
<proteinExistence type="predicted"/>
<dbReference type="HOGENOM" id="CLU_026719_2_1_2"/>
<dbReference type="GO" id="GO:0005829">
    <property type="term" value="C:cytosol"/>
    <property type="evidence" value="ECO:0007669"/>
    <property type="project" value="TreeGrafter"/>
</dbReference>
<feature type="domain" description="Amine oxidase" evidence="1">
    <location>
        <begin position="13"/>
        <end position="400"/>
    </location>
</feature>
<dbReference type="GO" id="GO:0016491">
    <property type="term" value="F:oxidoreductase activity"/>
    <property type="evidence" value="ECO:0007669"/>
    <property type="project" value="InterPro"/>
</dbReference>